<accession>A0AAW7WAU8</accession>
<gene>
    <name evidence="1" type="ORF">Q4441_09325</name>
</gene>
<evidence type="ECO:0008006" key="3">
    <source>
        <dbReference type="Google" id="ProtNLM"/>
    </source>
</evidence>
<comment type="caution">
    <text evidence="1">The sequence shown here is derived from an EMBL/GenBank/DDBJ whole genome shotgun (WGS) entry which is preliminary data.</text>
</comment>
<reference evidence="1" key="1">
    <citation type="submission" date="2023-07" db="EMBL/GenBank/DDBJ databases">
        <title>Whole Genome Sequencing of Colonoscopy isolates.</title>
        <authorList>
            <person name="Surve S.V."/>
            <person name="Valls R.A."/>
            <person name="Barrak K.E."/>
            <person name="Gardner T.B."/>
            <person name="O'Toole G.A."/>
        </authorList>
    </citation>
    <scope>NUCLEOTIDE SEQUENCE</scope>
    <source>
        <strain evidence="1">GP0012</strain>
    </source>
</reference>
<proteinExistence type="predicted"/>
<dbReference type="AlphaFoldDB" id="A0AAW7WAU8"/>
<dbReference type="Proteomes" id="UP001170022">
    <property type="component" value="Unassembled WGS sequence"/>
</dbReference>
<dbReference type="RefSeq" id="WP_303433054.1">
    <property type="nucleotide sequence ID" value="NZ_JAUONO010000011.1"/>
</dbReference>
<sequence>MKGYKKVRLTDENGLNGETAWAYGRRETKHNYEPYNLSLILDNETAYFSVGTELILKEDQYNVDMEKTKELADAKAIIKRYHGWTREKDATSKVARQLIREHNLSFFLGKTLETAQGAVKFVRLENDEHDSWLVGKNLHTEDEKRYSDVAWISAKLGYAPEDIDLILD</sequence>
<evidence type="ECO:0000313" key="2">
    <source>
        <dbReference type="Proteomes" id="UP001170022"/>
    </source>
</evidence>
<organism evidence="1 2">
    <name type="scientific">Streptococcus oralis</name>
    <dbReference type="NCBI Taxonomy" id="1303"/>
    <lineage>
        <taxon>Bacteria</taxon>
        <taxon>Bacillati</taxon>
        <taxon>Bacillota</taxon>
        <taxon>Bacilli</taxon>
        <taxon>Lactobacillales</taxon>
        <taxon>Streptococcaceae</taxon>
        <taxon>Streptococcus</taxon>
    </lineage>
</organism>
<dbReference type="EMBL" id="JAUONQ010000012">
    <property type="protein sequence ID" value="MDO6348759.1"/>
    <property type="molecule type" value="Genomic_DNA"/>
</dbReference>
<evidence type="ECO:0000313" key="1">
    <source>
        <dbReference type="EMBL" id="MDO6348759.1"/>
    </source>
</evidence>
<name>A0AAW7WAU8_STROR</name>
<protein>
    <recommendedName>
        <fullName evidence="3">Phage protein</fullName>
    </recommendedName>
</protein>